<dbReference type="InterPro" id="IPR036390">
    <property type="entry name" value="WH_DNA-bd_sf"/>
</dbReference>
<dbReference type="SUPFAM" id="SSF46785">
    <property type="entry name" value="Winged helix' DNA-binding domain"/>
    <property type="match status" value="1"/>
</dbReference>
<name>A0A6N7SAG6_9FIRM</name>
<organism evidence="6 8">
    <name type="scientific">Holdemania massiliensis</name>
    <dbReference type="NCBI Taxonomy" id="1468449"/>
    <lineage>
        <taxon>Bacteria</taxon>
        <taxon>Bacillati</taxon>
        <taxon>Bacillota</taxon>
        <taxon>Erysipelotrichia</taxon>
        <taxon>Erysipelotrichales</taxon>
        <taxon>Erysipelotrichaceae</taxon>
        <taxon>Holdemania</taxon>
    </lineage>
</organism>
<keyword evidence="4" id="KW-0804">Transcription</keyword>
<dbReference type="GO" id="GO:0003677">
    <property type="term" value="F:DNA binding"/>
    <property type="evidence" value="ECO:0007669"/>
    <property type="project" value="UniProtKB-KW"/>
</dbReference>
<gene>
    <name evidence="7" type="ORF">GKD88_14610</name>
    <name evidence="6" type="ORF">GKE08_14940</name>
</gene>
<protein>
    <submittedName>
        <fullName evidence="6">LysR family transcriptional regulator</fullName>
    </submittedName>
</protein>
<accession>A0A6N7SAG6</accession>
<dbReference type="CDD" id="cd05466">
    <property type="entry name" value="PBP2_LTTR_substrate"/>
    <property type="match status" value="1"/>
</dbReference>
<comment type="similarity">
    <text evidence="1">Belongs to the LysR transcriptional regulatory family.</text>
</comment>
<evidence type="ECO:0000313" key="7">
    <source>
        <dbReference type="EMBL" id="MSC34355.1"/>
    </source>
</evidence>
<evidence type="ECO:0000256" key="4">
    <source>
        <dbReference type="ARBA" id="ARBA00023163"/>
    </source>
</evidence>
<dbReference type="GO" id="GO:0003700">
    <property type="term" value="F:DNA-binding transcription factor activity"/>
    <property type="evidence" value="ECO:0007669"/>
    <property type="project" value="InterPro"/>
</dbReference>
<dbReference type="GO" id="GO:0032993">
    <property type="term" value="C:protein-DNA complex"/>
    <property type="evidence" value="ECO:0007669"/>
    <property type="project" value="TreeGrafter"/>
</dbReference>
<keyword evidence="9" id="KW-1185">Reference proteome</keyword>
<dbReference type="Gene3D" id="3.40.190.10">
    <property type="entry name" value="Periplasmic binding protein-like II"/>
    <property type="match status" value="2"/>
</dbReference>
<dbReference type="InterPro" id="IPR036388">
    <property type="entry name" value="WH-like_DNA-bd_sf"/>
</dbReference>
<dbReference type="InterPro" id="IPR005119">
    <property type="entry name" value="LysR_subst-bd"/>
</dbReference>
<feature type="domain" description="HTH lysR-type" evidence="5">
    <location>
        <begin position="17"/>
        <end position="74"/>
    </location>
</feature>
<dbReference type="Pfam" id="PF03466">
    <property type="entry name" value="LysR_substrate"/>
    <property type="match status" value="1"/>
</dbReference>
<evidence type="ECO:0000256" key="1">
    <source>
        <dbReference type="ARBA" id="ARBA00009437"/>
    </source>
</evidence>
<evidence type="ECO:0000256" key="2">
    <source>
        <dbReference type="ARBA" id="ARBA00023015"/>
    </source>
</evidence>
<proteinExistence type="inferred from homology"/>
<dbReference type="EMBL" id="WKPI01000033">
    <property type="protein sequence ID" value="MSC34355.1"/>
    <property type="molecule type" value="Genomic_DNA"/>
</dbReference>
<comment type="caution">
    <text evidence="6">The sequence shown here is derived from an EMBL/GenBank/DDBJ whole genome shotgun (WGS) entry which is preliminary data.</text>
</comment>
<evidence type="ECO:0000259" key="5">
    <source>
        <dbReference type="PROSITE" id="PS50931"/>
    </source>
</evidence>
<dbReference type="EMBL" id="WKPJ01000031">
    <property type="protein sequence ID" value="MSA90625.1"/>
    <property type="molecule type" value="Genomic_DNA"/>
</dbReference>
<keyword evidence="3" id="KW-0238">DNA-binding</keyword>
<dbReference type="Gene3D" id="1.10.10.10">
    <property type="entry name" value="Winged helix-like DNA-binding domain superfamily/Winged helix DNA-binding domain"/>
    <property type="match status" value="1"/>
</dbReference>
<dbReference type="PANTHER" id="PTHR30346">
    <property type="entry name" value="TRANSCRIPTIONAL DUAL REGULATOR HCAR-RELATED"/>
    <property type="match status" value="1"/>
</dbReference>
<keyword evidence="2" id="KW-0805">Transcription regulation</keyword>
<dbReference type="SUPFAM" id="SSF53850">
    <property type="entry name" value="Periplasmic binding protein-like II"/>
    <property type="match status" value="1"/>
</dbReference>
<evidence type="ECO:0000313" key="6">
    <source>
        <dbReference type="EMBL" id="MSA90625.1"/>
    </source>
</evidence>
<dbReference type="Proteomes" id="UP000433575">
    <property type="component" value="Unassembled WGS sequence"/>
</dbReference>
<dbReference type="Pfam" id="PF00126">
    <property type="entry name" value="HTH_1"/>
    <property type="match status" value="1"/>
</dbReference>
<reference evidence="8 9" key="1">
    <citation type="journal article" date="2019" name="Nat. Med.">
        <title>A library of human gut bacterial isolates paired with longitudinal multiomics data enables mechanistic microbiome research.</title>
        <authorList>
            <person name="Poyet M."/>
            <person name="Groussin M."/>
            <person name="Gibbons S.M."/>
            <person name="Avila-Pacheco J."/>
            <person name="Jiang X."/>
            <person name="Kearney S.M."/>
            <person name="Perrotta A.R."/>
            <person name="Berdy B."/>
            <person name="Zhao S."/>
            <person name="Lieberman T.D."/>
            <person name="Swanson P.K."/>
            <person name="Smith M."/>
            <person name="Roesemann S."/>
            <person name="Alexander J.E."/>
            <person name="Rich S.A."/>
            <person name="Livny J."/>
            <person name="Vlamakis H."/>
            <person name="Clish C."/>
            <person name="Bullock K."/>
            <person name="Deik A."/>
            <person name="Scott J."/>
            <person name="Pierce K.A."/>
            <person name="Xavier R.J."/>
            <person name="Alm E.J."/>
        </authorList>
    </citation>
    <scope>NUCLEOTIDE SEQUENCE [LARGE SCALE GENOMIC DNA]</scope>
    <source>
        <strain evidence="6 8">BIOML-A4</strain>
        <strain evidence="7 9">BIOML-A5</strain>
    </source>
</reference>
<dbReference type="InterPro" id="IPR000847">
    <property type="entry name" value="LysR_HTH_N"/>
</dbReference>
<dbReference type="Proteomes" id="UP000480929">
    <property type="component" value="Unassembled WGS sequence"/>
</dbReference>
<dbReference type="PROSITE" id="PS50931">
    <property type="entry name" value="HTH_LYSR"/>
    <property type="match status" value="1"/>
</dbReference>
<dbReference type="OrthoDB" id="1652954at2"/>
<evidence type="ECO:0000313" key="8">
    <source>
        <dbReference type="Proteomes" id="UP000433575"/>
    </source>
</evidence>
<evidence type="ECO:0000256" key="3">
    <source>
        <dbReference type="ARBA" id="ARBA00023125"/>
    </source>
</evidence>
<evidence type="ECO:0000313" key="9">
    <source>
        <dbReference type="Proteomes" id="UP000480929"/>
    </source>
</evidence>
<dbReference type="PANTHER" id="PTHR30346:SF0">
    <property type="entry name" value="HCA OPERON TRANSCRIPTIONAL ACTIVATOR HCAR"/>
    <property type="match status" value="1"/>
</dbReference>
<dbReference type="AlphaFoldDB" id="A0A6N7SAG6"/>
<sequence>MEINVLLPLLIRKESLMNTRQILCFLQLAETKSFSAVAEKMFLSISTVSYQLRHFEEELGFPLFFRDQHSVTLTPAGAAYAEELRKIYDMHQDAIERAAQIYRESQTLTVGFTPEVILNCYPALLLNFQKCCPQIHLDSVPVNISSGCDPLRFKTVDMMFTYDCWVKNNPDYEFISLKQSQFYCVVNHEDPLAVKSEIEPQDLSGKTIIITTHNDQWIRDIVQEIDQCTENVNYLEIEYCNFAIGFVKANAGVSIFPYKTIPGEKNDVLFIPFNRKRKITLVLAWRKGELNEVGKAFIQLCQTKMKTIQF</sequence>